<evidence type="ECO:0000256" key="1">
    <source>
        <dbReference type="SAM" id="MobiDB-lite"/>
    </source>
</evidence>
<dbReference type="OrthoDB" id="6252103at2759"/>
<feature type="compositionally biased region" description="Low complexity" evidence="1">
    <location>
        <begin position="906"/>
        <end position="915"/>
    </location>
</feature>
<feature type="compositionally biased region" description="Basic residues" evidence="1">
    <location>
        <begin position="1148"/>
        <end position="1158"/>
    </location>
</feature>
<evidence type="ECO:0000313" key="2">
    <source>
        <dbReference type="EMBL" id="CAG8356444.1"/>
    </source>
</evidence>
<feature type="region of interest" description="Disordered" evidence="1">
    <location>
        <begin position="990"/>
        <end position="1057"/>
    </location>
</feature>
<dbReference type="InterPro" id="IPR036322">
    <property type="entry name" value="WD40_repeat_dom_sf"/>
</dbReference>
<dbReference type="EMBL" id="CAJVPG010000122">
    <property type="protein sequence ID" value="CAG8356444.1"/>
    <property type="molecule type" value="Genomic_DNA"/>
</dbReference>
<feature type="compositionally biased region" description="Basic residues" evidence="1">
    <location>
        <begin position="1106"/>
        <end position="1119"/>
    </location>
</feature>
<dbReference type="PANTHER" id="PTHR45589:SF1">
    <property type="entry name" value="WD REPEAT DOMAIN 62, ISOFORM G"/>
    <property type="match status" value="1"/>
</dbReference>
<feature type="region of interest" description="Disordered" evidence="1">
    <location>
        <begin position="805"/>
        <end position="863"/>
    </location>
</feature>
<proteinExistence type="predicted"/>
<feature type="compositionally biased region" description="Basic and acidic residues" evidence="1">
    <location>
        <begin position="1250"/>
        <end position="1263"/>
    </location>
</feature>
<feature type="compositionally biased region" description="Polar residues" evidence="1">
    <location>
        <begin position="34"/>
        <end position="46"/>
    </location>
</feature>
<feature type="compositionally biased region" description="Polar residues" evidence="1">
    <location>
        <begin position="128"/>
        <end position="144"/>
    </location>
</feature>
<feature type="compositionally biased region" description="Basic and acidic residues" evidence="1">
    <location>
        <begin position="1091"/>
        <end position="1105"/>
    </location>
</feature>
<feature type="compositionally biased region" description="Polar residues" evidence="1">
    <location>
        <begin position="100"/>
        <end position="112"/>
    </location>
</feature>
<dbReference type="InterPro" id="IPR052779">
    <property type="entry name" value="WDR62"/>
</dbReference>
<name>A0A9W4IWF1_9EURO</name>
<gene>
    <name evidence="2" type="ORF">PSALAMII_LOCUS3425</name>
</gene>
<feature type="region of interest" description="Disordered" evidence="1">
    <location>
        <begin position="1"/>
        <end position="46"/>
    </location>
</feature>
<dbReference type="Gene3D" id="2.130.10.10">
    <property type="entry name" value="YVTN repeat-like/Quinoprotein amine dehydrogenase"/>
    <property type="match status" value="3"/>
</dbReference>
<feature type="compositionally biased region" description="Basic residues" evidence="1">
    <location>
        <begin position="1128"/>
        <end position="1138"/>
    </location>
</feature>
<organism evidence="2 3">
    <name type="scientific">Penicillium salamii</name>
    <dbReference type="NCBI Taxonomy" id="1612424"/>
    <lineage>
        <taxon>Eukaryota</taxon>
        <taxon>Fungi</taxon>
        <taxon>Dikarya</taxon>
        <taxon>Ascomycota</taxon>
        <taxon>Pezizomycotina</taxon>
        <taxon>Eurotiomycetes</taxon>
        <taxon>Eurotiomycetidae</taxon>
        <taxon>Eurotiales</taxon>
        <taxon>Aspergillaceae</taxon>
        <taxon>Penicillium</taxon>
    </lineage>
</organism>
<dbReference type="Pfam" id="PF00400">
    <property type="entry name" value="WD40"/>
    <property type="match status" value="3"/>
</dbReference>
<dbReference type="SUPFAM" id="SSF50978">
    <property type="entry name" value="WD40 repeat-like"/>
    <property type="match status" value="2"/>
</dbReference>
<dbReference type="InterPro" id="IPR001680">
    <property type="entry name" value="WD40_rpt"/>
</dbReference>
<feature type="region of interest" description="Disordered" evidence="1">
    <location>
        <begin position="1091"/>
        <end position="1168"/>
    </location>
</feature>
<protein>
    <submittedName>
        <fullName evidence="2">Uncharacterized protein</fullName>
    </submittedName>
</protein>
<dbReference type="Proteomes" id="UP001152649">
    <property type="component" value="Unassembled WGS sequence"/>
</dbReference>
<feature type="region of interest" description="Disordered" evidence="1">
    <location>
        <begin position="100"/>
        <end position="157"/>
    </location>
</feature>
<feature type="compositionally biased region" description="Basic and acidic residues" evidence="1">
    <location>
        <begin position="1011"/>
        <end position="1022"/>
    </location>
</feature>
<accession>A0A9W4IWF1</accession>
<feature type="compositionally biased region" description="Low complexity" evidence="1">
    <location>
        <begin position="1043"/>
        <end position="1053"/>
    </location>
</feature>
<feature type="compositionally biased region" description="Polar residues" evidence="1">
    <location>
        <begin position="875"/>
        <end position="896"/>
    </location>
</feature>
<feature type="compositionally biased region" description="Acidic residues" evidence="1">
    <location>
        <begin position="998"/>
        <end position="1009"/>
    </location>
</feature>
<reference evidence="2" key="1">
    <citation type="submission" date="2021-07" db="EMBL/GenBank/DDBJ databases">
        <authorList>
            <person name="Branca A.L. A."/>
        </authorList>
    </citation>
    <scope>NUCLEOTIDE SEQUENCE</scope>
</reference>
<dbReference type="InterPro" id="IPR015943">
    <property type="entry name" value="WD40/YVTN_repeat-like_dom_sf"/>
</dbReference>
<feature type="region of interest" description="Disordered" evidence="1">
    <location>
        <begin position="1240"/>
        <end position="1263"/>
    </location>
</feature>
<feature type="region of interest" description="Disordered" evidence="1">
    <location>
        <begin position="875"/>
        <end position="950"/>
    </location>
</feature>
<dbReference type="SMART" id="SM00320">
    <property type="entry name" value="WD40"/>
    <property type="match status" value="8"/>
</dbReference>
<evidence type="ECO:0000313" key="3">
    <source>
        <dbReference type="Proteomes" id="UP001152649"/>
    </source>
</evidence>
<feature type="compositionally biased region" description="Basic residues" evidence="1">
    <location>
        <begin position="916"/>
        <end position="928"/>
    </location>
</feature>
<comment type="caution">
    <text evidence="2">The sequence shown here is derived from an EMBL/GenBank/DDBJ whole genome shotgun (WGS) entry which is preliminary data.</text>
</comment>
<sequence>MATTPLTAKSKLAGPGASLKITPSNSPILRPGTRSPSKTSHQSSLSLQTVIGTTTTTPNGFSSHDQSKRFALCAGSAAVLAQLDDDANISQRFFRARPSATSVNPSTSFYNQSTPPTTPDPRSRSLSHIRSNPHLSITNGSPSSEAGDAGSPRGWSSRERIKAVTSVSISPNGRFLAVGETGYNPRVLIFSTATDALPDVPLSILNEHTFGVRSLAFSPDSQYLATLGNPNDGFLFIWMINLKTGSARLHSANKCTSIIKDMCWVGRSLVTTGVRHVKVWRLPTITRPASPTKTRLNVDGAPSPNPAPKALSGRNCLLGALGDSVFTCVSSISDHEAAIGTDSGAVCFLDDREGSQRMVTVRQVGFSITSLAVDFDQESIWLGGRGRRMRRVTFETLRSCGSSRPMSPVRLDKGLLDKKSKAPAITCMGSLNSHLVTVEATREIHVYPVHGLLEDSEQEEGEASMPAHRDPILGICHMKLPNDYSADFFTWSRNGSVNFWDVNGKCRGSRIIDLDQFSGNEDNAANELKILRTANAEWFISGDKFGVLRLVTNSDWTCTNKARAHGGEITDVAIQATDDSWLVASCGRDRMVQLFEKRENELQLIQTMDDHVGAVGQLMFINDGEKLLSCSADRTVIIRDRATREVDGGTCIAYLISRVITQKASPLSMTLCPDDSNILYLSTMDRCVSKYDIPSGRHLHGFKASDSETTDAVILSSLTVAPEISGRSPKILIGVSSTDKSIRVYDLERDQLLTGEFGHTEGVTDALLIEGRDDSEESQPQRTLISTGMDGILMIWNLSVQQQIPPDISQGTRDDDESPTKELTVARPPLRKVLSRSELAGFQRPDSPNPTTPTPTREHSPTLIRKMSRLSLAPSSLKNHALSESTSSPNRLSPTPNLHRDRSRRSPSPVSPKSRAPARKPHSTRTNRRTSIDFRNRGKQTPRTEFGSIDMSTEQLCRTLRAYRKKVNGSTQPIQSSKELERELSLTLRIIGGRDNSTDESGDSGETETDSSGKEIDTERGPGHSSPRSPCVPRHMPSTPSLRPQSVRQVSRSRSFDASAPGEFIKTMYPNGILLWESVTIQRISIMPPEHEIKREPEPQSDEHRHSNRKGKFRFKSSSRHPESSKHDHSRQHRKRSHGSREDGESSKRRHRDPHRHRPAEPTQLPAADAFRESLFDALGDDEGAAYWESVYGQPIHNYSVPHVQGPQGELEQMTEEEYVAYVRTRMWERTREAQIEEQERLRAERKKKRSEEQGRAAAEERRAFERAMDDSLRRGAERKKGKAWGEVWERYLKRWQKMEAERLKSSDPPRRLREMIFWPVSSGRRGDVDPAAVKEFMKHAPDGDFMNTLKTERIRWHPDKIQHRYGALGVDEVVMRSVTEVFQIIDRMWSEKRNRKG</sequence>
<keyword evidence="3" id="KW-1185">Reference proteome</keyword>
<dbReference type="PANTHER" id="PTHR45589">
    <property type="entry name" value="WD REPEAT DOMAIN 62, ISOFORM G"/>
    <property type="match status" value="1"/>
</dbReference>